<dbReference type="EMBL" id="CP032157">
    <property type="protein sequence ID" value="AXY73809.1"/>
    <property type="molecule type" value="Genomic_DNA"/>
</dbReference>
<dbReference type="OrthoDB" id="9792992at2"/>
<protein>
    <submittedName>
        <fullName evidence="3">Histidine kinase</fullName>
    </submittedName>
</protein>
<gene>
    <name evidence="3" type="ORF">D3H65_07380</name>
</gene>
<feature type="transmembrane region" description="Helical" evidence="1">
    <location>
        <begin position="43"/>
        <end position="66"/>
    </location>
</feature>
<feature type="transmembrane region" description="Helical" evidence="1">
    <location>
        <begin position="12"/>
        <end position="31"/>
    </location>
</feature>
<keyword evidence="1" id="KW-1133">Transmembrane helix</keyword>
<dbReference type="GO" id="GO:0000155">
    <property type="term" value="F:phosphorelay sensor kinase activity"/>
    <property type="evidence" value="ECO:0007669"/>
    <property type="project" value="InterPro"/>
</dbReference>
<dbReference type="KEGG" id="pseg:D3H65_07380"/>
<dbReference type="Proteomes" id="UP000263900">
    <property type="component" value="Chromosome"/>
</dbReference>
<dbReference type="AlphaFoldDB" id="A0A3B7MKL7"/>
<dbReference type="PANTHER" id="PTHR34220:SF7">
    <property type="entry name" value="SENSOR HISTIDINE KINASE YPDA"/>
    <property type="match status" value="1"/>
</dbReference>
<dbReference type="GO" id="GO:0016020">
    <property type="term" value="C:membrane"/>
    <property type="evidence" value="ECO:0007669"/>
    <property type="project" value="InterPro"/>
</dbReference>
<accession>A0A3B7MKL7</accession>
<organism evidence="3 4">
    <name type="scientific">Paraflavitalea soli</name>
    <dbReference type="NCBI Taxonomy" id="2315862"/>
    <lineage>
        <taxon>Bacteria</taxon>
        <taxon>Pseudomonadati</taxon>
        <taxon>Bacteroidota</taxon>
        <taxon>Chitinophagia</taxon>
        <taxon>Chitinophagales</taxon>
        <taxon>Chitinophagaceae</taxon>
        <taxon>Paraflavitalea</taxon>
    </lineage>
</organism>
<dbReference type="InterPro" id="IPR010559">
    <property type="entry name" value="Sig_transdc_His_kin_internal"/>
</dbReference>
<evidence type="ECO:0000313" key="4">
    <source>
        <dbReference type="Proteomes" id="UP000263900"/>
    </source>
</evidence>
<dbReference type="Pfam" id="PF06580">
    <property type="entry name" value="His_kinase"/>
    <property type="match status" value="1"/>
</dbReference>
<dbReference type="SUPFAM" id="SSF55874">
    <property type="entry name" value="ATPase domain of HSP90 chaperone/DNA topoisomerase II/histidine kinase"/>
    <property type="match status" value="1"/>
</dbReference>
<feature type="transmembrane region" description="Helical" evidence="1">
    <location>
        <begin position="108"/>
        <end position="132"/>
    </location>
</feature>
<keyword evidence="1" id="KW-0812">Transmembrane</keyword>
<sequence>MQISRKHLVNILLHVLFTTLIVMVPIFLMPLKESKDPANRNFYNIPMFIMTALATISCYTSAYVLYPRFLVKRKLFSYLALTLLICLFIALVSGYATNFFAEMPTPIIWAHIVTKFFVVLFVMGTGTAYRFIMEVMKQENKQKESMVMELSFLRSQVSPHFMFNTLNSMVALARKKSDKLEPALIELSNLMHYMLYESDQEKVNLSKEIDYIQSYIDLQTLRFGYNVKISFSVNRPLPSDPCIEPMLLIPLIENAFKHGIGLINDPEIDIRLNVEQEGLFLSVHNKYNDKVLETRDKTSGIGLVNLERRLKLLYPHKHSMSVSKNGAYFKASLKLNLHDQVSGC</sequence>
<evidence type="ECO:0000259" key="2">
    <source>
        <dbReference type="Pfam" id="PF06580"/>
    </source>
</evidence>
<evidence type="ECO:0000256" key="1">
    <source>
        <dbReference type="SAM" id="Phobius"/>
    </source>
</evidence>
<proteinExistence type="predicted"/>
<keyword evidence="4" id="KW-1185">Reference proteome</keyword>
<feature type="domain" description="Signal transduction histidine kinase internal region" evidence="2">
    <location>
        <begin position="148"/>
        <end position="225"/>
    </location>
</feature>
<dbReference type="Gene3D" id="3.30.565.10">
    <property type="entry name" value="Histidine kinase-like ATPase, C-terminal domain"/>
    <property type="match status" value="1"/>
</dbReference>
<reference evidence="3 4" key="1">
    <citation type="submission" date="2018-09" db="EMBL/GenBank/DDBJ databases">
        <title>Genome sequencing of strain 6GH32-13.</title>
        <authorList>
            <person name="Weon H.-Y."/>
            <person name="Heo J."/>
            <person name="Kwon S.-W."/>
        </authorList>
    </citation>
    <scope>NUCLEOTIDE SEQUENCE [LARGE SCALE GENOMIC DNA]</scope>
    <source>
        <strain evidence="3 4">5GH32-13</strain>
    </source>
</reference>
<keyword evidence="3" id="KW-0808">Transferase</keyword>
<dbReference type="InterPro" id="IPR036890">
    <property type="entry name" value="HATPase_C_sf"/>
</dbReference>
<name>A0A3B7MKL7_9BACT</name>
<keyword evidence="3" id="KW-0418">Kinase</keyword>
<dbReference type="PANTHER" id="PTHR34220">
    <property type="entry name" value="SENSOR HISTIDINE KINASE YPDA"/>
    <property type="match status" value="1"/>
</dbReference>
<dbReference type="RefSeq" id="WP_119049644.1">
    <property type="nucleotide sequence ID" value="NZ_CP032157.1"/>
</dbReference>
<keyword evidence="1" id="KW-0472">Membrane</keyword>
<evidence type="ECO:0000313" key="3">
    <source>
        <dbReference type="EMBL" id="AXY73809.1"/>
    </source>
</evidence>
<feature type="transmembrane region" description="Helical" evidence="1">
    <location>
        <begin position="78"/>
        <end position="96"/>
    </location>
</feature>
<dbReference type="InterPro" id="IPR050640">
    <property type="entry name" value="Bact_2-comp_sensor_kinase"/>
</dbReference>